<accession>A0A438AW04</accession>
<dbReference type="Proteomes" id="UP000283479">
    <property type="component" value="Unassembled WGS sequence"/>
</dbReference>
<feature type="binding site" evidence="7">
    <location>
        <begin position="136"/>
        <end position="140"/>
    </location>
    <ligand>
        <name>GTP</name>
        <dbReference type="ChEBI" id="CHEBI:37565"/>
    </ligand>
</feature>
<gene>
    <name evidence="7" type="primary">prfC</name>
    <name evidence="11" type="ORF">EGT50_09285</name>
</gene>
<dbReference type="PROSITE" id="PS51722">
    <property type="entry name" value="G_TR_2"/>
    <property type="match status" value="1"/>
</dbReference>
<evidence type="ECO:0000256" key="1">
    <source>
        <dbReference type="ARBA" id="ARBA00004496"/>
    </source>
</evidence>
<evidence type="ECO:0000313" key="12">
    <source>
        <dbReference type="Proteomes" id="UP000283479"/>
    </source>
</evidence>
<evidence type="ECO:0000313" key="11">
    <source>
        <dbReference type="EMBL" id="RVW02911.1"/>
    </source>
</evidence>
<dbReference type="InterPro" id="IPR000795">
    <property type="entry name" value="T_Tr_GTP-bd_dom"/>
</dbReference>
<dbReference type="InterPro" id="IPR038467">
    <property type="entry name" value="RF3_dom_3_sf"/>
</dbReference>
<dbReference type="NCBIfam" id="NF001964">
    <property type="entry name" value="PRK00741.1"/>
    <property type="match status" value="1"/>
</dbReference>
<evidence type="ECO:0000256" key="5">
    <source>
        <dbReference type="ARBA" id="ARBA00022917"/>
    </source>
</evidence>
<comment type="caution">
    <text evidence="11">The sequence shown here is derived from an EMBL/GenBank/DDBJ whole genome shotgun (WGS) entry which is preliminary data.</text>
</comment>
<evidence type="ECO:0000256" key="6">
    <source>
        <dbReference type="ARBA" id="ARBA00023134"/>
    </source>
</evidence>
<evidence type="ECO:0000256" key="3">
    <source>
        <dbReference type="ARBA" id="ARBA00022490"/>
    </source>
</evidence>
<keyword evidence="4 7" id="KW-0547">Nucleotide-binding</keyword>
<dbReference type="Pfam" id="PF00009">
    <property type="entry name" value="GTP_EFTU"/>
    <property type="match status" value="1"/>
</dbReference>
<dbReference type="PROSITE" id="PS00301">
    <property type="entry name" value="G_TR_1"/>
    <property type="match status" value="1"/>
</dbReference>
<comment type="caution">
    <text evidence="7">Lacks conserved residue(s) required for the propagation of feature annotation.</text>
</comment>
<dbReference type="PANTHER" id="PTHR43556">
    <property type="entry name" value="PEPTIDE CHAIN RELEASE FACTOR RF3"/>
    <property type="match status" value="1"/>
</dbReference>
<evidence type="ECO:0000259" key="10">
    <source>
        <dbReference type="PROSITE" id="PS51722"/>
    </source>
</evidence>
<dbReference type="CDD" id="cd04169">
    <property type="entry name" value="RF3"/>
    <property type="match status" value="1"/>
</dbReference>
<dbReference type="Pfam" id="PF16658">
    <property type="entry name" value="RF3_C"/>
    <property type="match status" value="1"/>
</dbReference>
<keyword evidence="3 7" id="KW-0963">Cytoplasm</keyword>
<dbReference type="SUPFAM" id="SSF52540">
    <property type="entry name" value="P-loop containing nucleoside triphosphate hydrolases"/>
    <property type="match status" value="1"/>
</dbReference>
<dbReference type="OrthoDB" id="9801472at2"/>
<evidence type="ECO:0000256" key="9">
    <source>
        <dbReference type="SAM" id="MobiDB-lite"/>
    </source>
</evidence>
<keyword evidence="12" id="KW-1185">Reference proteome</keyword>
<dbReference type="GO" id="GO:0005525">
    <property type="term" value="F:GTP binding"/>
    <property type="evidence" value="ECO:0007669"/>
    <property type="project" value="UniProtKB-UniRule"/>
</dbReference>
<protein>
    <recommendedName>
        <fullName evidence="7 8">Peptide chain release factor 3</fullName>
        <shortName evidence="7">RF-3</shortName>
    </recommendedName>
</protein>
<feature type="domain" description="Tr-type G" evidence="10">
    <location>
        <begin position="51"/>
        <end position="329"/>
    </location>
</feature>
<dbReference type="InterPro" id="IPR031157">
    <property type="entry name" value="G_TR_CS"/>
</dbReference>
<evidence type="ECO:0000256" key="7">
    <source>
        <dbReference type="HAMAP-Rule" id="MF_00072"/>
    </source>
</evidence>
<dbReference type="GO" id="GO:0016150">
    <property type="term" value="F:translation release factor activity, codon nonspecific"/>
    <property type="evidence" value="ECO:0007669"/>
    <property type="project" value="TreeGrafter"/>
</dbReference>
<dbReference type="NCBIfam" id="TIGR00503">
    <property type="entry name" value="prfC"/>
    <property type="match status" value="1"/>
</dbReference>
<dbReference type="HAMAP" id="MF_00072">
    <property type="entry name" value="Rel_fac_3"/>
    <property type="match status" value="1"/>
</dbReference>
<dbReference type="Gene3D" id="3.30.70.3280">
    <property type="entry name" value="Peptide chain release factor 3, domain III"/>
    <property type="match status" value="1"/>
</dbReference>
<proteinExistence type="inferred from homology"/>
<dbReference type="InterPro" id="IPR027417">
    <property type="entry name" value="P-loop_NTPase"/>
</dbReference>
<dbReference type="NCBIfam" id="TIGR00231">
    <property type="entry name" value="small_GTP"/>
    <property type="match status" value="1"/>
</dbReference>
<comment type="similarity">
    <text evidence="2 7">Belongs to the TRAFAC class translation factor GTPase superfamily. Classic translation factor GTPase family. PrfC subfamily.</text>
</comment>
<dbReference type="InterPro" id="IPR041732">
    <property type="entry name" value="RF3_GTP-bd"/>
</dbReference>
<dbReference type="InterPro" id="IPR009000">
    <property type="entry name" value="Transl_B-barrel_sf"/>
</dbReference>
<reference evidence="11 12" key="1">
    <citation type="submission" date="2018-11" db="EMBL/GenBank/DDBJ databases">
        <title>Rhodococcus spongicola sp. nov. and Rhodococcus xishaensis sp. nov. from marine sponges.</title>
        <authorList>
            <person name="Li L."/>
            <person name="Lin H.W."/>
        </authorList>
    </citation>
    <scope>NUCLEOTIDE SEQUENCE [LARGE SCALE GENOMIC DNA]</scope>
    <source>
        <strain evidence="11 12">LHW51113</strain>
    </source>
</reference>
<dbReference type="InterPro" id="IPR053905">
    <property type="entry name" value="EF-G-like_DII"/>
</dbReference>
<dbReference type="GO" id="GO:0003924">
    <property type="term" value="F:GTPase activity"/>
    <property type="evidence" value="ECO:0007669"/>
    <property type="project" value="InterPro"/>
</dbReference>
<evidence type="ECO:0000256" key="2">
    <source>
        <dbReference type="ARBA" id="ARBA00009978"/>
    </source>
</evidence>
<dbReference type="InterPro" id="IPR005225">
    <property type="entry name" value="Small_GTP-bd"/>
</dbReference>
<dbReference type="PRINTS" id="PR00315">
    <property type="entry name" value="ELONGATNFCT"/>
</dbReference>
<dbReference type="InterPro" id="IPR035647">
    <property type="entry name" value="EFG_III/V"/>
</dbReference>
<dbReference type="Gene3D" id="3.40.50.300">
    <property type="entry name" value="P-loop containing nucleotide triphosphate hydrolases"/>
    <property type="match status" value="1"/>
</dbReference>
<keyword evidence="5 7" id="KW-0648">Protein biosynthesis</keyword>
<feature type="region of interest" description="Disordered" evidence="9">
    <location>
        <begin position="1"/>
        <end position="47"/>
    </location>
</feature>
<dbReference type="GO" id="GO:0016149">
    <property type="term" value="F:translation release factor activity, codon specific"/>
    <property type="evidence" value="ECO:0007669"/>
    <property type="project" value="UniProtKB-UniRule"/>
</dbReference>
<name>A0A438AW04_9NOCA</name>
<comment type="subcellular location">
    <subcellularLocation>
        <location evidence="1 7">Cytoplasm</location>
    </subcellularLocation>
</comment>
<dbReference type="PANTHER" id="PTHR43556:SF2">
    <property type="entry name" value="PEPTIDE CHAIN RELEASE FACTOR RF3"/>
    <property type="match status" value="1"/>
</dbReference>
<dbReference type="AlphaFoldDB" id="A0A438AW04"/>
<evidence type="ECO:0000256" key="8">
    <source>
        <dbReference type="NCBIfam" id="TIGR00503"/>
    </source>
</evidence>
<feature type="compositionally biased region" description="Gly residues" evidence="9">
    <location>
        <begin position="21"/>
        <end position="40"/>
    </location>
</feature>
<dbReference type="SUPFAM" id="SSF50447">
    <property type="entry name" value="Translation proteins"/>
    <property type="match status" value="1"/>
</dbReference>
<dbReference type="SUPFAM" id="SSF54980">
    <property type="entry name" value="EF-G C-terminal domain-like"/>
    <property type="match status" value="1"/>
</dbReference>
<organism evidence="11 12">
    <name type="scientific">Rhodococcus xishaensis</name>
    <dbReference type="NCBI Taxonomy" id="2487364"/>
    <lineage>
        <taxon>Bacteria</taxon>
        <taxon>Bacillati</taxon>
        <taxon>Actinomycetota</taxon>
        <taxon>Actinomycetes</taxon>
        <taxon>Mycobacteriales</taxon>
        <taxon>Nocardiaceae</taxon>
        <taxon>Rhodococcus</taxon>
    </lineage>
</organism>
<dbReference type="Gene3D" id="2.40.30.10">
    <property type="entry name" value="Translation factors"/>
    <property type="match status" value="1"/>
</dbReference>
<keyword evidence="6 7" id="KW-0342">GTP-binding</keyword>
<sequence>MNSAPDSAEITTAEKASSTGGPSGTATGGPSGTATGGPSGTGPTSLAAEAARRRTFAVISHPDAGKSTLTEALALHAKVISEAGAVHGKAGRKSTVSDWMEMEKARGISVSSTALQFNYHAEGTPDDQINVVNLVDTPGHSDFSEDTYRVLTAVDAAVMLIDAAKGLEPQTLKLFQVCRHRGIPVITVINKWDRPGRAPLELLDEIDERIGLTPTPLFWPVGIAGDFRGLLRRGEDGVAEEYIRFTRTAGGAKIAPEERLTPDDASAREGSEWVTAAEESELLSATGQDHDQELFLAGQTSPVIFASAMLNFGVRQILDTLIALAPAPGARKDVAEGARAVTDPFSAVVFKVQAGMDAAHRDRLAFMRVVSGVFERGMVVTHAQTGKPFATKYALTVFGRDRSTVENAYPGDIVGLVNANALAPGHTLFTDKKVEYPPIPSFAPEHFSVLRAESASKYKQFRRAVDQLESEGVVQILRNDIRGDASPVMAAVGPMQFEVVAARMKAEFNVEARMEPLGYALARRTDAASATELGRQRGVEVFTRADGVLLALFSDKWRLQYIQKEMPELTLEPLVAAGDQ</sequence>
<dbReference type="GO" id="GO:0006449">
    <property type="term" value="P:regulation of translational termination"/>
    <property type="evidence" value="ECO:0007669"/>
    <property type="project" value="UniProtKB-UniRule"/>
</dbReference>
<dbReference type="EMBL" id="RKLO01000003">
    <property type="protein sequence ID" value="RVW02911.1"/>
    <property type="molecule type" value="Genomic_DNA"/>
</dbReference>
<dbReference type="Pfam" id="PF22042">
    <property type="entry name" value="EF-G_D2"/>
    <property type="match status" value="1"/>
</dbReference>
<dbReference type="GO" id="GO:0005829">
    <property type="term" value="C:cytosol"/>
    <property type="evidence" value="ECO:0007669"/>
    <property type="project" value="TreeGrafter"/>
</dbReference>
<dbReference type="InterPro" id="IPR032090">
    <property type="entry name" value="RF3_C"/>
</dbReference>
<dbReference type="InterPro" id="IPR004548">
    <property type="entry name" value="PrfC"/>
</dbReference>
<comment type="function">
    <text evidence="7">Increases the formation of ribosomal termination complexes and stimulates activities of RF-1 and RF-2. It binds guanine nucleotides and has strong preference for UGA stop codons. It may interact directly with the ribosome. The stimulation of RF-1 and RF-2 is significantly reduced by GTP and GDP, but not by GMP.</text>
</comment>
<evidence type="ECO:0000256" key="4">
    <source>
        <dbReference type="ARBA" id="ARBA00022741"/>
    </source>
</evidence>